<reference evidence="9" key="1">
    <citation type="submission" date="2025-08" db="UniProtKB">
        <authorList>
            <consortium name="RefSeq"/>
        </authorList>
    </citation>
    <scope>IDENTIFICATION</scope>
    <source>
        <tissue evidence="9">Testes</tissue>
    </source>
</reference>
<evidence type="ECO:0000313" key="9">
    <source>
        <dbReference type="RefSeq" id="XP_002738145.2"/>
    </source>
</evidence>
<accession>A0ABM0GVE3</accession>
<keyword evidence="8" id="KW-1185">Reference proteome</keyword>
<keyword evidence="6" id="KW-0732">Signal</keyword>
<protein>
    <recommendedName>
        <fullName evidence="2 5">peptidylprolyl isomerase</fullName>
        <ecNumber evidence="2 5">5.2.1.8</ecNumber>
    </recommendedName>
</protein>
<dbReference type="PANTHER" id="PTHR45779:SF7">
    <property type="entry name" value="PEPTIDYLPROLYL ISOMERASE"/>
    <property type="match status" value="1"/>
</dbReference>
<feature type="domain" description="PPIase FKBP-type" evidence="7">
    <location>
        <begin position="49"/>
        <end position="137"/>
    </location>
</feature>
<dbReference type="EC" id="5.2.1.8" evidence="2 5"/>
<evidence type="ECO:0000256" key="4">
    <source>
        <dbReference type="ARBA" id="ARBA00023235"/>
    </source>
</evidence>
<keyword evidence="4 5" id="KW-0413">Isomerase</keyword>
<dbReference type="RefSeq" id="XP_002738145.2">
    <property type="nucleotide sequence ID" value="XM_002738099.2"/>
</dbReference>
<dbReference type="Pfam" id="PF00254">
    <property type="entry name" value="FKBP_C"/>
    <property type="match status" value="1"/>
</dbReference>
<dbReference type="InterPro" id="IPR001179">
    <property type="entry name" value="PPIase_FKBP_dom"/>
</dbReference>
<dbReference type="GeneID" id="100374087"/>
<sequence length="137" mass="14967">MVVVAVILFVSTIFACSTVNGASNVFELDGVTIERTHIPKTCDFAAEDGDTLSIHYRGTLEDKTEFDSSYNRNRPFSFTLGEGQVIKGWDIGIKDMCIGEKRTLTIPSDKGYGDRGSPPKIPGGATLIFETELLDID</sequence>
<feature type="signal peptide" evidence="6">
    <location>
        <begin position="1"/>
        <end position="15"/>
    </location>
</feature>
<dbReference type="InterPro" id="IPR046357">
    <property type="entry name" value="PPIase_dom_sf"/>
</dbReference>
<feature type="chain" id="PRO_5045196880" description="peptidylprolyl isomerase" evidence="6">
    <location>
        <begin position="16"/>
        <end position="137"/>
    </location>
</feature>
<dbReference type="SUPFAM" id="SSF54534">
    <property type="entry name" value="FKBP-like"/>
    <property type="match status" value="1"/>
</dbReference>
<evidence type="ECO:0000313" key="8">
    <source>
        <dbReference type="Proteomes" id="UP000694865"/>
    </source>
</evidence>
<evidence type="ECO:0000256" key="5">
    <source>
        <dbReference type="PROSITE-ProRule" id="PRU00277"/>
    </source>
</evidence>
<proteinExistence type="predicted"/>
<keyword evidence="3 5" id="KW-0697">Rotamase</keyword>
<evidence type="ECO:0000259" key="7">
    <source>
        <dbReference type="PROSITE" id="PS50059"/>
    </source>
</evidence>
<dbReference type="PROSITE" id="PS50059">
    <property type="entry name" value="FKBP_PPIASE"/>
    <property type="match status" value="1"/>
</dbReference>
<dbReference type="PANTHER" id="PTHR45779">
    <property type="entry name" value="PEPTIDYLPROLYL ISOMERASE"/>
    <property type="match status" value="1"/>
</dbReference>
<name>A0ABM0GVE3_SACKO</name>
<dbReference type="InterPro" id="IPR044609">
    <property type="entry name" value="FKBP2/11"/>
</dbReference>
<evidence type="ECO:0000256" key="6">
    <source>
        <dbReference type="SAM" id="SignalP"/>
    </source>
</evidence>
<dbReference type="Gene3D" id="3.10.50.40">
    <property type="match status" value="1"/>
</dbReference>
<comment type="catalytic activity">
    <reaction evidence="1 5">
        <text>[protein]-peptidylproline (omega=180) = [protein]-peptidylproline (omega=0)</text>
        <dbReference type="Rhea" id="RHEA:16237"/>
        <dbReference type="Rhea" id="RHEA-COMP:10747"/>
        <dbReference type="Rhea" id="RHEA-COMP:10748"/>
        <dbReference type="ChEBI" id="CHEBI:83833"/>
        <dbReference type="ChEBI" id="CHEBI:83834"/>
        <dbReference type="EC" id="5.2.1.8"/>
    </reaction>
</comment>
<evidence type="ECO:0000256" key="3">
    <source>
        <dbReference type="ARBA" id="ARBA00023110"/>
    </source>
</evidence>
<evidence type="ECO:0000256" key="2">
    <source>
        <dbReference type="ARBA" id="ARBA00013194"/>
    </source>
</evidence>
<evidence type="ECO:0000256" key="1">
    <source>
        <dbReference type="ARBA" id="ARBA00000971"/>
    </source>
</evidence>
<organism evidence="8 9">
    <name type="scientific">Saccoglossus kowalevskii</name>
    <name type="common">Acorn worm</name>
    <dbReference type="NCBI Taxonomy" id="10224"/>
    <lineage>
        <taxon>Eukaryota</taxon>
        <taxon>Metazoa</taxon>
        <taxon>Hemichordata</taxon>
        <taxon>Enteropneusta</taxon>
        <taxon>Harrimaniidae</taxon>
        <taxon>Saccoglossus</taxon>
    </lineage>
</organism>
<dbReference type="Proteomes" id="UP000694865">
    <property type="component" value="Unplaced"/>
</dbReference>
<gene>
    <name evidence="9" type="primary">LOC100374087</name>
</gene>